<dbReference type="Proteomes" id="UP001480595">
    <property type="component" value="Unassembled WGS sequence"/>
</dbReference>
<name>A0ABR1SUQ2_9PEZI</name>
<keyword evidence="3" id="KW-1185">Reference proteome</keyword>
<feature type="signal peptide" evidence="1">
    <location>
        <begin position="1"/>
        <end position="17"/>
    </location>
</feature>
<dbReference type="RefSeq" id="XP_066707904.1">
    <property type="nucleotide sequence ID" value="XM_066866228.1"/>
</dbReference>
<dbReference type="GeneID" id="92099291"/>
<evidence type="ECO:0000313" key="3">
    <source>
        <dbReference type="Proteomes" id="UP001480595"/>
    </source>
</evidence>
<keyword evidence="1" id="KW-0732">Signal</keyword>
<reference evidence="2 3" key="1">
    <citation type="submission" date="2023-01" db="EMBL/GenBank/DDBJ databases">
        <title>Analysis of 21 Apiospora genomes using comparative genomics revels a genus with tremendous synthesis potential of carbohydrate active enzymes and secondary metabolites.</title>
        <authorList>
            <person name="Sorensen T."/>
        </authorList>
    </citation>
    <scope>NUCLEOTIDE SEQUENCE [LARGE SCALE GENOMIC DNA]</scope>
    <source>
        <strain evidence="2 3">CBS 135458</strain>
    </source>
</reference>
<gene>
    <name evidence="2" type="ORF">PG994_014819</name>
</gene>
<feature type="chain" id="PRO_5046306164" evidence="1">
    <location>
        <begin position="18"/>
        <end position="289"/>
    </location>
</feature>
<protein>
    <submittedName>
        <fullName evidence="2">Uncharacterized protein</fullName>
    </submittedName>
</protein>
<evidence type="ECO:0000313" key="2">
    <source>
        <dbReference type="EMBL" id="KAK8038052.1"/>
    </source>
</evidence>
<dbReference type="EMBL" id="JAQQWL010000016">
    <property type="protein sequence ID" value="KAK8038052.1"/>
    <property type="molecule type" value="Genomic_DNA"/>
</dbReference>
<organism evidence="2 3">
    <name type="scientific">Apiospora phragmitis</name>
    <dbReference type="NCBI Taxonomy" id="2905665"/>
    <lineage>
        <taxon>Eukaryota</taxon>
        <taxon>Fungi</taxon>
        <taxon>Dikarya</taxon>
        <taxon>Ascomycota</taxon>
        <taxon>Pezizomycotina</taxon>
        <taxon>Sordariomycetes</taxon>
        <taxon>Xylariomycetidae</taxon>
        <taxon>Amphisphaeriales</taxon>
        <taxon>Apiosporaceae</taxon>
        <taxon>Apiospora</taxon>
    </lineage>
</organism>
<evidence type="ECO:0000256" key="1">
    <source>
        <dbReference type="SAM" id="SignalP"/>
    </source>
</evidence>
<comment type="caution">
    <text evidence="2">The sequence shown here is derived from an EMBL/GenBank/DDBJ whole genome shotgun (WGS) entry which is preliminary data.</text>
</comment>
<accession>A0ABR1SUQ2</accession>
<proteinExistence type="predicted"/>
<sequence length="289" mass="32109">MFLIIALLGLLLSMVSAADDRLIVYPDCLADYEYFLKVENHTISAVLANGTVIHDNADPCTSRTNYKMYHEYLEADCKAPVDYMESIPGFCDVTKGVDTIQPCVSFCQVRTTHLYDKEVPWEKSYCGTGANVICSVASGTYMNYESDHSYPGMEDVYIRGISGGWLSGSGGVWAAPNLRYYLIPRECGYWTFIPIQKMTCGSTSWAISGQDLNEHKCHYDKIWESITTEHDCVVQNIQSATGGVAGVSVFVQVNCGDLTVAPANRQNDAYLCADKLSPQDLDKKLQSWM</sequence>